<dbReference type="InterPro" id="IPR002123">
    <property type="entry name" value="Plipid/glycerol_acylTrfase"/>
</dbReference>
<evidence type="ECO:0000259" key="4">
    <source>
        <dbReference type="SMART" id="SM00563"/>
    </source>
</evidence>
<organism evidence="5 6">
    <name type="scientific">Marinobacter pelagius</name>
    <dbReference type="NCBI Taxonomy" id="379482"/>
    <lineage>
        <taxon>Bacteria</taxon>
        <taxon>Pseudomonadati</taxon>
        <taxon>Pseudomonadota</taxon>
        <taxon>Gammaproteobacteria</taxon>
        <taxon>Pseudomonadales</taxon>
        <taxon>Marinobacteraceae</taxon>
        <taxon>Marinobacter</taxon>
    </lineage>
</organism>
<comment type="pathway">
    <text evidence="1">Lipid metabolism.</text>
</comment>
<reference evidence="5 6" key="1">
    <citation type="submission" date="2018-06" db="EMBL/GenBank/DDBJ databases">
        <title>Freshwater and sediment microbial communities from various areas in North America, analyzing microbe dynamics in response to fracking.</title>
        <authorList>
            <person name="Lamendella R."/>
        </authorList>
    </citation>
    <scope>NUCLEOTIDE SEQUENCE [LARGE SCALE GENOMIC DNA]</scope>
    <source>
        <strain evidence="5 6">114J</strain>
    </source>
</reference>
<sequence length="170" mass="18871">MIPLWRRALLRLFRVRVRYTRNVTRALATRPVILTCNHLSMLDGTLVALASPRPLVFAVNVNHAQRHPVTSRVLGGLVALGLGRIVAVDSTRPVAARALLQALNRGESVMVFPEGRISPDGQPLEPMPGVAWLAKRAAVPVLSLRLRGAHRSRWFGKAGSEAWPRIWLRF</sequence>
<feature type="domain" description="Phospholipid/glycerol acyltransferase" evidence="4">
    <location>
        <begin position="32"/>
        <end position="149"/>
    </location>
</feature>
<accession>A0A366G6U6</accession>
<evidence type="ECO:0000313" key="5">
    <source>
        <dbReference type="EMBL" id="RBP21745.1"/>
    </source>
</evidence>
<gene>
    <name evidence="5" type="ORF">DET50_13036</name>
</gene>
<dbReference type="CDD" id="cd07989">
    <property type="entry name" value="LPLAT_AGPAT-like"/>
    <property type="match status" value="1"/>
</dbReference>
<evidence type="ECO:0000256" key="2">
    <source>
        <dbReference type="ARBA" id="ARBA00022679"/>
    </source>
</evidence>
<dbReference type="Proteomes" id="UP000252995">
    <property type="component" value="Unassembled WGS sequence"/>
</dbReference>
<keyword evidence="2 5" id="KW-0808">Transferase</keyword>
<name>A0A366G6U6_9GAMM</name>
<proteinExistence type="predicted"/>
<dbReference type="SMART" id="SM00563">
    <property type="entry name" value="PlsC"/>
    <property type="match status" value="1"/>
</dbReference>
<dbReference type="AlphaFoldDB" id="A0A366G6U6"/>
<dbReference type="Pfam" id="PF01553">
    <property type="entry name" value="Acyltransferase"/>
    <property type="match status" value="1"/>
</dbReference>
<dbReference type="PANTHER" id="PTHR10434:SF11">
    <property type="entry name" value="1-ACYL-SN-GLYCEROL-3-PHOSPHATE ACYLTRANSFERASE"/>
    <property type="match status" value="1"/>
</dbReference>
<keyword evidence="5" id="KW-0436">Ligase</keyword>
<keyword evidence="3 5" id="KW-0012">Acyltransferase</keyword>
<protein>
    <submittedName>
        <fullName evidence="5">Acyl-[acyl-carrier-protein]-phospholipid O-acyltransferase/long-chain-fatty-acid--[acyl-carrier-protein] ligase</fullName>
    </submittedName>
</protein>
<evidence type="ECO:0000313" key="6">
    <source>
        <dbReference type="Proteomes" id="UP000252995"/>
    </source>
</evidence>
<evidence type="ECO:0000256" key="3">
    <source>
        <dbReference type="ARBA" id="ARBA00023315"/>
    </source>
</evidence>
<evidence type="ECO:0000256" key="1">
    <source>
        <dbReference type="ARBA" id="ARBA00005189"/>
    </source>
</evidence>
<dbReference type="PANTHER" id="PTHR10434">
    <property type="entry name" value="1-ACYL-SN-GLYCEROL-3-PHOSPHATE ACYLTRANSFERASE"/>
    <property type="match status" value="1"/>
</dbReference>
<dbReference type="EMBL" id="QNRO01000030">
    <property type="protein sequence ID" value="RBP21745.1"/>
    <property type="molecule type" value="Genomic_DNA"/>
</dbReference>
<comment type="caution">
    <text evidence="5">The sequence shown here is derived from an EMBL/GenBank/DDBJ whole genome shotgun (WGS) entry which is preliminary data.</text>
</comment>
<dbReference type="GO" id="GO:0003841">
    <property type="term" value="F:1-acylglycerol-3-phosphate O-acyltransferase activity"/>
    <property type="evidence" value="ECO:0007669"/>
    <property type="project" value="TreeGrafter"/>
</dbReference>
<dbReference type="GO" id="GO:0016874">
    <property type="term" value="F:ligase activity"/>
    <property type="evidence" value="ECO:0007669"/>
    <property type="project" value="UniProtKB-KW"/>
</dbReference>
<dbReference type="GO" id="GO:0006654">
    <property type="term" value="P:phosphatidic acid biosynthetic process"/>
    <property type="evidence" value="ECO:0007669"/>
    <property type="project" value="TreeGrafter"/>
</dbReference>
<dbReference type="SUPFAM" id="SSF69593">
    <property type="entry name" value="Glycerol-3-phosphate (1)-acyltransferase"/>
    <property type="match status" value="1"/>
</dbReference>